<dbReference type="GO" id="GO:0004519">
    <property type="term" value="F:endonuclease activity"/>
    <property type="evidence" value="ECO:0007669"/>
    <property type="project" value="UniProtKB-KW"/>
</dbReference>
<protein>
    <recommendedName>
        <fullName evidence="8">Integrase catalytic domain-containing protein</fullName>
    </recommendedName>
</protein>
<dbReference type="InterPro" id="IPR012337">
    <property type="entry name" value="RNaseH-like_sf"/>
</dbReference>
<evidence type="ECO:0000259" key="8">
    <source>
        <dbReference type="PROSITE" id="PS50994"/>
    </source>
</evidence>
<evidence type="ECO:0000256" key="1">
    <source>
        <dbReference type="ARBA" id="ARBA00022670"/>
    </source>
</evidence>
<keyword evidence="1" id="KW-0645">Protease</keyword>
<evidence type="ECO:0000256" key="7">
    <source>
        <dbReference type="ARBA" id="ARBA00022918"/>
    </source>
</evidence>
<dbReference type="FunFam" id="3.10.10.10:FF:000007">
    <property type="entry name" value="Retrovirus-related Pol polyprotein from transposon 17.6-like Protein"/>
    <property type="match status" value="1"/>
</dbReference>
<evidence type="ECO:0000313" key="10">
    <source>
        <dbReference type="Proteomes" id="UP001374535"/>
    </source>
</evidence>
<dbReference type="InterPro" id="IPR043128">
    <property type="entry name" value="Rev_trsase/Diguanyl_cyclase"/>
</dbReference>
<reference evidence="9 10" key="1">
    <citation type="journal article" date="2023" name="Life. Sci Alliance">
        <title>Evolutionary insights into 3D genome organization and epigenetic landscape of Vigna mungo.</title>
        <authorList>
            <person name="Junaid A."/>
            <person name="Singh B."/>
            <person name="Bhatia S."/>
        </authorList>
    </citation>
    <scope>NUCLEOTIDE SEQUENCE [LARGE SCALE GENOMIC DNA]</scope>
    <source>
        <strain evidence="9">Urdbean</strain>
    </source>
</reference>
<dbReference type="GO" id="GO:0006508">
    <property type="term" value="P:proteolysis"/>
    <property type="evidence" value="ECO:0007669"/>
    <property type="project" value="UniProtKB-KW"/>
</dbReference>
<dbReference type="Gene3D" id="3.10.10.10">
    <property type="entry name" value="HIV Type 1 Reverse Transcriptase, subunit A, domain 1"/>
    <property type="match status" value="1"/>
</dbReference>
<accession>A0AAQ3RWH8</accession>
<dbReference type="InterPro" id="IPR036397">
    <property type="entry name" value="RNaseH_sf"/>
</dbReference>
<proteinExistence type="predicted"/>
<name>A0AAQ3RWH8_VIGMU</name>
<dbReference type="Pfam" id="PF00078">
    <property type="entry name" value="RVT_1"/>
    <property type="match status" value="1"/>
</dbReference>
<dbReference type="PANTHER" id="PTHR37984">
    <property type="entry name" value="PROTEIN CBG26694"/>
    <property type="match status" value="1"/>
</dbReference>
<feature type="domain" description="Integrase catalytic" evidence="8">
    <location>
        <begin position="471"/>
        <end position="633"/>
    </location>
</feature>
<evidence type="ECO:0000256" key="6">
    <source>
        <dbReference type="ARBA" id="ARBA00022801"/>
    </source>
</evidence>
<dbReference type="InterPro" id="IPR000477">
    <property type="entry name" value="RT_dom"/>
</dbReference>
<dbReference type="PANTHER" id="PTHR37984:SF5">
    <property type="entry name" value="PROTEIN NYNRIN-LIKE"/>
    <property type="match status" value="1"/>
</dbReference>
<dbReference type="Proteomes" id="UP001374535">
    <property type="component" value="Chromosome 6"/>
</dbReference>
<dbReference type="InterPro" id="IPR050951">
    <property type="entry name" value="Retrovirus_Pol_polyprotein"/>
</dbReference>
<dbReference type="Gene3D" id="3.30.70.270">
    <property type="match status" value="3"/>
</dbReference>
<dbReference type="AlphaFoldDB" id="A0AAQ3RWH8"/>
<dbReference type="GO" id="GO:0015074">
    <property type="term" value="P:DNA integration"/>
    <property type="evidence" value="ECO:0007669"/>
    <property type="project" value="InterPro"/>
</dbReference>
<dbReference type="Pfam" id="PF17921">
    <property type="entry name" value="Integrase_H2C2"/>
    <property type="match status" value="1"/>
</dbReference>
<keyword evidence="4" id="KW-0540">Nuclease</keyword>
<keyword evidence="2" id="KW-0808">Transferase</keyword>
<gene>
    <name evidence="9" type="ORF">V8G54_022183</name>
</gene>
<dbReference type="InterPro" id="IPR041588">
    <property type="entry name" value="Integrase_H2C2"/>
</dbReference>
<keyword evidence="3" id="KW-0548">Nucleotidyltransferase</keyword>
<keyword evidence="7" id="KW-0695">RNA-directed DNA polymerase</keyword>
<dbReference type="CDD" id="cd01647">
    <property type="entry name" value="RT_LTR"/>
    <property type="match status" value="1"/>
</dbReference>
<evidence type="ECO:0000256" key="2">
    <source>
        <dbReference type="ARBA" id="ARBA00022679"/>
    </source>
</evidence>
<keyword evidence="10" id="KW-1185">Reference proteome</keyword>
<dbReference type="SUPFAM" id="SSF53098">
    <property type="entry name" value="Ribonuclease H-like"/>
    <property type="match status" value="1"/>
</dbReference>
<dbReference type="Gene3D" id="3.30.420.10">
    <property type="entry name" value="Ribonuclease H-like superfamily/Ribonuclease H"/>
    <property type="match status" value="1"/>
</dbReference>
<sequence>MVLGIEWLVTLGDTTWNFDKLTMQFSVQGKRMVLREALLLQFDDIFQEPTTLRPTRPGYDHKIPLVVGGNTMNKRPYRYAKHLVVLVGKTYGSWRLCVDYRDLNKQTIKDRFHIPLVDDLLDELHGSMVFSKINLRSGYNQVQMEEGDIHKTAFKTYDGHFLYLVMPFGLTNASATFQGLMNDVFKDYLVLLTMRQNSLYAKKSKCYFGVERVEYLGHFITKEGVSTDPAKILAVKNWPNLTRFVQGYGGIARPLANMLKKDSFYWFEEAKAGFQSLKDCLTQSPIFALPIFSKVFVIEVDASAFQQKWLVKLMEFDFTIEFKQGRENLAVDALSRQESVDCQTLTNLIPKSNMLTRIRDSWQTNVSIQKLLQELQTATSSHKHYTWNQNELRRKGRLVVGKDGALRNKLLHWVHACFTSGHSGRDATLKRLKFVVYWRGMTKDVRRFVLTCEIYQKCKYDTSTSLGLLQPLQIPERIWQHITMDFIEGLPASKCKQVIYVRVDRLSKVAHFMSLKHPYSATEVAQSFLDNVFKFHGFPDSITSDRDAIFVSQFWKELMSLQGVQLQFSSAYHPQTDGQSEVMNRCLETFLRYMCCDTPHELAQWLPLVEWWYNTNHHIAIKCSPYEVMFGQPPPLYLPYLLGDQRWKSLTEVCKKERRP</sequence>
<evidence type="ECO:0000256" key="5">
    <source>
        <dbReference type="ARBA" id="ARBA00022759"/>
    </source>
</evidence>
<dbReference type="Gene3D" id="1.10.340.70">
    <property type="match status" value="1"/>
</dbReference>
<dbReference type="GO" id="GO:0008233">
    <property type="term" value="F:peptidase activity"/>
    <property type="evidence" value="ECO:0007669"/>
    <property type="project" value="UniProtKB-KW"/>
</dbReference>
<dbReference type="PROSITE" id="PS50994">
    <property type="entry name" value="INTEGRASE"/>
    <property type="match status" value="1"/>
</dbReference>
<dbReference type="EMBL" id="CP144695">
    <property type="protein sequence ID" value="WVZ08837.1"/>
    <property type="molecule type" value="Genomic_DNA"/>
</dbReference>
<dbReference type="SUPFAM" id="SSF56672">
    <property type="entry name" value="DNA/RNA polymerases"/>
    <property type="match status" value="1"/>
</dbReference>
<keyword evidence="5" id="KW-0255">Endonuclease</keyword>
<evidence type="ECO:0000256" key="4">
    <source>
        <dbReference type="ARBA" id="ARBA00022722"/>
    </source>
</evidence>
<evidence type="ECO:0000256" key="3">
    <source>
        <dbReference type="ARBA" id="ARBA00022695"/>
    </source>
</evidence>
<keyword evidence="6" id="KW-0378">Hydrolase</keyword>
<evidence type="ECO:0000313" key="9">
    <source>
        <dbReference type="EMBL" id="WVZ08837.1"/>
    </source>
</evidence>
<dbReference type="GO" id="GO:0003964">
    <property type="term" value="F:RNA-directed DNA polymerase activity"/>
    <property type="evidence" value="ECO:0007669"/>
    <property type="project" value="UniProtKB-KW"/>
</dbReference>
<dbReference type="GO" id="GO:0003676">
    <property type="term" value="F:nucleic acid binding"/>
    <property type="evidence" value="ECO:0007669"/>
    <property type="project" value="InterPro"/>
</dbReference>
<dbReference type="InterPro" id="IPR001584">
    <property type="entry name" value="Integrase_cat-core"/>
</dbReference>
<dbReference type="InterPro" id="IPR043502">
    <property type="entry name" value="DNA/RNA_pol_sf"/>
</dbReference>
<organism evidence="9 10">
    <name type="scientific">Vigna mungo</name>
    <name type="common">Black gram</name>
    <name type="synonym">Phaseolus mungo</name>
    <dbReference type="NCBI Taxonomy" id="3915"/>
    <lineage>
        <taxon>Eukaryota</taxon>
        <taxon>Viridiplantae</taxon>
        <taxon>Streptophyta</taxon>
        <taxon>Embryophyta</taxon>
        <taxon>Tracheophyta</taxon>
        <taxon>Spermatophyta</taxon>
        <taxon>Magnoliopsida</taxon>
        <taxon>eudicotyledons</taxon>
        <taxon>Gunneridae</taxon>
        <taxon>Pentapetalae</taxon>
        <taxon>rosids</taxon>
        <taxon>fabids</taxon>
        <taxon>Fabales</taxon>
        <taxon>Fabaceae</taxon>
        <taxon>Papilionoideae</taxon>
        <taxon>50 kb inversion clade</taxon>
        <taxon>NPAAA clade</taxon>
        <taxon>indigoferoid/millettioid clade</taxon>
        <taxon>Phaseoleae</taxon>
        <taxon>Vigna</taxon>
    </lineage>
</organism>